<sequence>MASPIRHTNRILPLLLAALLLGGCASQPMHTGGPVGYRTDPYIVPGYWGPYDYDGPYGVRPYRYAYPDYFYYRDRIYYYPYPVYTPYPVYRDRPDADHDGPVRRPPRDPGPGPEGSPRSPDKPRGMAGKIIDRFAPKPR</sequence>
<dbReference type="RefSeq" id="WP_091532310.1">
    <property type="nucleotide sequence ID" value="NZ_FOOC01000003.1"/>
</dbReference>
<gene>
    <name evidence="3" type="ORF">SAMN04488120_103214</name>
</gene>
<dbReference type="STRING" id="1076937.SAMN04488120_103214"/>
<keyword evidence="4" id="KW-1185">Reference proteome</keyword>
<proteinExistence type="predicted"/>
<dbReference type="Proteomes" id="UP000199771">
    <property type="component" value="Unassembled WGS sequence"/>
</dbReference>
<evidence type="ECO:0000256" key="1">
    <source>
        <dbReference type="SAM" id="MobiDB-lite"/>
    </source>
</evidence>
<dbReference type="PROSITE" id="PS51257">
    <property type="entry name" value="PROKAR_LIPOPROTEIN"/>
    <property type="match status" value="1"/>
</dbReference>
<evidence type="ECO:0000313" key="3">
    <source>
        <dbReference type="EMBL" id="SFF39904.1"/>
    </source>
</evidence>
<dbReference type="AlphaFoldDB" id="A0A1I2ICD8"/>
<name>A0A1I2ICD8_9GAMM</name>
<feature type="chain" id="PRO_5011464178" description="Lipoprotein" evidence="2">
    <location>
        <begin position="32"/>
        <end position="139"/>
    </location>
</feature>
<accession>A0A1I2ICD8</accession>
<evidence type="ECO:0000313" key="4">
    <source>
        <dbReference type="Proteomes" id="UP000199771"/>
    </source>
</evidence>
<reference evidence="3 4" key="1">
    <citation type="submission" date="2016-10" db="EMBL/GenBank/DDBJ databases">
        <authorList>
            <person name="de Groot N.N."/>
        </authorList>
    </citation>
    <scope>NUCLEOTIDE SEQUENCE [LARGE SCALE GENOMIC DNA]</scope>
    <source>
        <strain evidence="3 4">DSM 23609</strain>
    </source>
</reference>
<keyword evidence="2" id="KW-0732">Signal</keyword>
<organism evidence="3 4">
    <name type="scientific">Fontimonas thermophila</name>
    <dbReference type="NCBI Taxonomy" id="1076937"/>
    <lineage>
        <taxon>Bacteria</taxon>
        <taxon>Pseudomonadati</taxon>
        <taxon>Pseudomonadota</taxon>
        <taxon>Gammaproteobacteria</taxon>
        <taxon>Nevskiales</taxon>
        <taxon>Nevskiaceae</taxon>
        <taxon>Fontimonas</taxon>
    </lineage>
</organism>
<feature type="region of interest" description="Disordered" evidence="1">
    <location>
        <begin position="90"/>
        <end position="139"/>
    </location>
</feature>
<evidence type="ECO:0008006" key="5">
    <source>
        <dbReference type="Google" id="ProtNLM"/>
    </source>
</evidence>
<dbReference type="EMBL" id="FOOC01000003">
    <property type="protein sequence ID" value="SFF39904.1"/>
    <property type="molecule type" value="Genomic_DNA"/>
</dbReference>
<feature type="compositionally biased region" description="Basic and acidic residues" evidence="1">
    <location>
        <begin position="119"/>
        <end position="139"/>
    </location>
</feature>
<feature type="compositionally biased region" description="Basic and acidic residues" evidence="1">
    <location>
        <begin position="90"/>
        <end position="107"/>
    </location>
</feature>
<evidence type="ECO:0000256" key="2">
    <source>
        <dbReference type="SAM" id="SignalP"/>
    </source>
</evidence>
<feature type="signal peptide" evidence="2">
    <location>
        <begin position="1"/>
        <end position="31"/>
    </location>
</feature>
<protein>
    <recommendedName>
        <fullName evidence="5">Lipoprotein</fullName>
    </recommendedName>
</protein>